<gene>
    <name evidence="2" type="ORF">SAMN02745724_00388</name>
</gene>
<dbReference type="Proteomes" id="UP000198862">
    <property type="component" value="Unassembled WGS sequence"/>
</dbReference>
<dbReference type="STRING" id="1123010.SAMN02745724_00388"/>
<keyword evidence="3" id="KW-1185">Reference proteome</keyword>
<name>A0A1I1EUN6_9GAMM</name>
<keyword evidence="2" id="KW-0418">Kinase</keyword>
<dbReference type="OrthoDB" id="9811749at2"/>
<dbReference type="InterPro" id="IPR003594">
    <property type="entry name" value="HATPase_dom"/>
</dbReference>
<dbReference type="AlphaFoldDB" id="A0A1I1EUN6"/>
<protein>
    <submittedName>
        <fullName evidence="2">Anti-sigma regulatory factor (Ser/Thr protein kinase)</fullName>
    </submittedName>
</protein>
<dbReference type="Gene3D" id="3.30.565.10">
    <property type="entry name" value="Histidine kinase-like ATPase, C-terminal domain"/>
    <property type="match status" value="1"/>
</dbReference>
<dbReference type="GO" id="GO:0016301">
    <property type="term" value="F:kinase activity"/>
    <property type="evidence" value="ECO:0007669"/>
    <property type="project" value="UniProtKB-KW"/>
</dbReference>
<evidence type="ECO:0000259" key="1">
    <source>
        <dbReference type="Pfam" id="PF13581"/>
    </source>
</evidence>
<evidence type="ECO:0000313" key="2">
    <source>
        <dbReference type="EMBL" id="SFB89238.1"/>
    </source>
</evidence>
<organism evidence="2 3">
    <name type="scientific">Pseudoalteromonas denitrificans DSM 6059</name>
    <dbReference type="NCBI Taxonomy" id="1123010"/>
    <lineage>
        <taxon>Bacteria</taxon>
        <taxon>Pseudomonadati</taxon>
        <taxon>Pseudomonadota</taxon>
        <taxon>Gammaproteobacteria</taxon>
        <taxon>Alteromonadales</taxon>
        <taxon>Pseudoalteromonadaceae</taxon>
        <taxon>Pseudoalteromonas</taxon>
    </lineage>
</organism>
<dbReference type="RefSeq" id="WP_091979336.1">
    <property type="nucleotide sequence ID" value="NZ_FOLO01000002.1"/>
</dbReference>
<evidence type="ECO:0000313" key="3">
    <source>
        <dbReference type="Proteomes" id="UP000198862"/>
    </source>
</evidence>
<feature type="domain" description="Histidine kinase/HSP90-like ATPase" evidence="1">
    <location>
        <begin position="19"/>
        <end position="126"/>
    </location>
</feature>
<accession>A0A1I1EUN6</accession>
<reference evidence="2 3" key="1">
    <citation type="submission" date="2016-10" db="EMBL/GenBank/DDBJ databases">
        <authorList>
            <person name="de Groot N.N."/>
        </authorList>
    </citation>
    <scope>NUCLEOTIDE SEQUENCE [LARGE SCALE GENOMIC DNA]</scope>
    <source>
        <strain evidence="2 3">DSM 6059</strain>
    </source>
</reference>
<dbReference type="Pfam" id="PF13581">
    <property type="entry name" value="HATPase_c_2"/>
    <property type="match status" value="1"/>
</dbReference>
<dbReference type="CDD" id="cd16936">
    <property type="entry name" value="HATPase_RsbW-like"/>
    <property type="match status" value="1"/>
</dbReference>
<dbReference type="InterPro" id="IPR036890">
    <property type="entry name" value="HATPase_C_sf"/>
</dbReference>
<dbReference type="EMBL" id="FOLO01000002">
    <property type="protein sequence ID" value="SFB89238.1"/>
    <property type="molecule type" value="Genomic_DNA"/>
</dbReference>
<proteinExistence type="predicted"/>
<keyword evidence="2" id="KW-0808">Transferase</keyword>
<sequence>MSTLYYRRFNLIWAALTFIRQTLLFILKDIPVSEDDIDKSGLVMTEYLSNLLRHSNGENEAVTLVLSDLGENIRITLIDPTLYCKLLKSGDSDWELEQGELVEGGMGLALIKHYFDDYQYTITQGKNYFSFEVPRQLV</sequence>